<gene>
    <name evidence="2" type="ORF">MMEN_LOCUS17822</name>
</gene>
<sequence>LTQKQLLAVNAPPTGPRTRPVKEGPLPPSFLNMFADDPHLDGLWRPDSASQPCDSPPVAAGRAGLTELQPKPPGERSGSPYWRRVVTAAPPHLAGPGWAQESLGRPNSLTVPASRLLSYLPSLSSQAGRLGCQATVKWSSEAEASIRPSWLKLSVLTGQSSREKQRTHTSSSTSHRLTSASALPVAKMLMQPLPLVRKNMSLSLFQEISFTSNLNCSSALERCVLASMKVTTSSLLPTAMDENARRFVKRPGRESSAIAAPRHRVDLGSVGRELATFVVISEALLHFLVVLRRHLGFGNRTRYRHTLPLTGDGGVCLPDSELLDLLSRPASELFLRATAGPGPEPLLSGLRRGPAGGGGALSPGGPSGSRPESLLTGRPLRLSEDETWLIPPSSGERSMGSPFKSLPVCSEQGQDSNQQPNRPKHLIILLYGCPASLSELHLLGYGMEISLKPISDRKHGDSRTGRRSKRWLHLLLIVKVRLHLLLIVTVRLHLLLVLQALLLQGLAGGGQVLQGFEQLHAGLSALQEQHALPVGLLLLHQHLRGGGKRSGRSRSSCSFMPSNSCVAIMETGGRRTAAQASDGVGEPSGGQRLTPVEAFEGFALLLHCLAQLLQLGPVGLGLRAQLLQVALALQQLARQALLLLQQPAHRRPQL</sequence>
<evidence type="ECO:0000313" key="2">
    <source>
        <dbReference type="EMBL" id="CAG5993536.1"/>
    </source>
</evidence>
<dbReference type="AlphaFoldDB" id="A0A8S4BPZ8"/>
<feature type="compositionally biased region" description="Low complexity" evidence="1">
    <location>
        <begin position="168"/>
        <end position="177"/>
    </location>
</feature>
<organism evidence="2 3">
    <name type="scientific">Menidia menidia</name>
    <name type="common">Atlantic silverside</name>
    <dbReference type="NCBI Taxonomy" id="238744"/>
    <lineage>
        <taxon>Eukaryota</taxon>
        <taxon>Metazoa</taxon>
        <taxon>Chordata</taxon>
        <taxon>Craniata</taxon>
        <taxon>Vertebrata</taxon>
        <taxon>Euteleostomi</taxon>
        <taxon>Actinopterygii</taxon>
        <taxon>Neopterygii</taxon>
        <taxon>Teleostei</taxon>
        <taxon>Neoteleostei</taxon>
        <taxon>Acanthomorphata</taxon>
        <taxon>Ovalentaria</taxon>
        <taxon>Atherinomorphae</taxon>
        <taxon>Atheriniformes</taxon>
        <taxon>Atherinopsidae</taxon>
        <taxon>Menidiinae</taxon>
        <taxon>Menidia</taxon>
    </lineage>
</organism>
<dbReference type="EMBL" id="CAJRST010036666">
    <property type="protein sequence ID" value="CAG5993536.1"/>
    <property type="molecule type" value="Genomic_DNA"/>
</dbReference>
<feature type="region of interest" description="Disordered" evidence="1">
    <location>
        <begin position="1"/>
        <end position="27"/>
    </location>
</feature>
<name>A0A8S4BPZ8_9TELE</name>
<feature type="compositionally biased region" description="Gly residues" evidence="1">
    <location>
        <begin position="354"/>
        <end position="367"/>
    </location>
</feature>
<protein>
    <submittedName>
        <fullName evidence="2">(Atlantic silverside) hypothetical protein</fullName>
    </submittedName>
</protein>
<feature type="region of interest" description="Disordered" evidence="1">
    <location>
        <begin position="44"/>
        <end position="80"/>
    </location>
</feature>
<feature type="compositionally biased region" description="Polar residues" evidence="1">
    <location>
        <begin position="411"/>
        <end position="420"/>
    </location>
</feature>
<comment type="caution">
    <text evidence="2">The sequence shown here is derived from an EMBL/GenBank/DDBJ whole genome shotgun (WGS) entry which is preliminary data.</text>
</comment>
<proteinExistence type="predicted"/>
<keyword evidence="3" id="KW-1185">Reference proteome</keyword>
<accession>A0A8S4BPZ8</accession>
<feature type="non-terminal residue" evidence="2">
    <location>
        <position position="1"/>
    </location>
</feature>
<evidence type="ECO:0000256" key="1">
    <source>
        <dbReference type="SAM" id="MobiDB-lite"/>
    </source>
</evidence>
<evidence type="ECO:0000313" key="3">
    <source>
        <dbReference type="Proteomes" id="UP000677803"/>
    </source>
</evidence>
<dbReference type="Proteomes" id="UP000677803">
    <property type="component" value="Unassembled WGS sequence"/>
</dbReference>
<feature type="region of interest" description="Disordered" evidence="1">
    <location>
        <begin position="158"/>
        <end position="177"/>
    </location>
</feature>
<reference evidence="2" key="1">
    <citation type="submission" date="2021-05" db="EMBL/GenBank/DDBJ databases">
        <authorList>
            <person name="Tigano A."/>
        </authorList>
    </citation>
    <scope>NUCLEOTIDE SEQUENCE</scope>
</reference>
<feature type="region of interest" description="Disordered" evidence="1">
    <location>
        <begin position="344"/>
        <end position="420"/>
    </location>
</feature>